<dbReference type="CDD" id="cd01895">
    <property type="entry name" value="EngA2"/>
    <property type="match status" value="1"/>
</dbReference>
<keyword evidence="6 8" id="KW-0342">GTP-binding</keyword>
<dbReference type="KEGG" id="xoo:XOO2529"/>
<evidence type="ECO:0000313" key="13">
    <source>
        <dbReference type="Proteomes" id="UP000006735"/>
    </source>
</evidence>
<name>Q5GZT8_XANOR</name>
<protein>
    <recommendedName>
        <fullName evidence="2 8">GTPase Der</fullName>
    </recommendedName>
    <alternativeName>
        <fullName evidence="7 8">GTP-binding protein EngA</fullName>
    </alternativeName>
</protein>
<feature type="binding site" evidence="8">
    <location>
        <begin position="322"/>
        <end position="325"/>
    </location>
    <ligand>
        <name>GTP</name>
        <dbReference type="ChEBI" id="CHEBI:37565"/>
        <label>2</label>
    </ligand>
</feature>
<comment type="subunit">
    <text evidence="8">Associates with the 50S ribosomal subunit.</text>
</comment>
<dbReference type="PROSITE" id="PS51712">
    <property type="entry name" value="G_ENGA"/>
    <property type="match status" value="2"/>
</dbReference>
<dbReference type="InterPro" id="IPR003593">
    <property type="entry name" value="AAA+_ATPase"/>
</dbReference>
<evidence type="ECO:0000256" key="7">
    <source>
        <dbReference type="ARBA" id="ARBA00032345"/>
    </source>
</evidence>
<dbReference type="InterPro" id="IPR027417">
    <property type="entry name" value="P-loop_NTPase"/>
</dbReference>
<dbReference type="InterPro" id="IPR006073">
    <property type="entry name" value="GTP-bd"/>
</dbReference>
<dbReference type="AlphaFoldDB" id="Q5GZT8"/>
<gene>
    <name evidence="12" type="primary">yfgK</name>
    <name evidence="8" type="synonym">der</name>
    <name evidence="12" type="ordered locus">XOO2529</name>
</gene>
<evidence type="ECO:0000256" key="1">
    <source>
        <dbReference type="ARBA" id="ARBA00008279"/>
    </source>
</evidence>
<dbReference type="FunFam" id="3.30.300.20:FF:000004">
    <property type="entry name" value="GTPase Der"/>
    <property type="match status" value="1"/>
</dbReference>
<feature type="domain" description="EngA-type G" evidence="11">
    <location>
        <begin position="28"/>
        <end position="192"/>
    </location>
</feature>
<evidence type="ECO:0000256" key="10">
    <source>
        <dbReference type="RuleBase" id="RU004481"/>
    </source>
</evidence>
<feature type="domain" description="EngA-type G" evidence="11">
    <location>
        <begin position="204"/>
        <end position="377"/>
    </location>
</feature>
<dbReference type="PIRSF" id="PIRSF006485">
    <property type="entry name" value="GTP-binding_EngA"/>
    <property type="match status" value="1"/>
</dbReference>
<sequence length="490" mass="54150">MMAFCWYKTPTAISPPSGWHNKDFAMLPLVALVGRPNVGKSTIFNALTRTRDALVHDQPGVTRDRNYGVCRLDEQQPFIVVDTGGIAGDEDGLAGATARQARAAAGEADLVLFVVDGREGESSLDDEILAWLRKLARPTVLVINKIDGTDEETVRSEFARYGFSDVVALSAAHRQGIDELLEEVGARLPEEGSGELLDNDPARVRIAFVGRPNVGKSTLVNRLLGEERMIASEVPGTTRDSIAVDLERDGRQYRLIDTAGLRRRGKVEEAVEKFSAFKTLQAIERCQVAVLMLDATEGVTDQDATILGAILDAGRALVVAINKWDGQSDYQRAQAEDLLSRKLGFVSWAEAVRISALHGSGMRELFQAIHRAHASATHEFSTSEVNQALEIAYETNPPPSIRGHVSKLRYVHPGGANPPTFIVHGTRLKVLPESYKRYLENFFRKRFKLVGTPVCFIFREGANPYEGKKNPLSDRQVARKRRLMRHVKGK</sequence>
<dbReference type="Proteomes" id="UP000006735">
    <property type="component" value="Chromosome"/>
</dbReference>
<organism evidence="12 13">
    <name type="scientific">Xanthomonas oryzae pv. oryzae (strain KACC10331 / KXO85)</name>
    <dbReference type="NCBI Taxonomy" id="291331"/>
    <lineage>
        <taxon>Bacteria</taxon>
        <taxon>Pseudomonadati</taxon>
        <taxon>Pseudomonadota</taxon>
        <taxon>Gammaproteobacteria</taxon>
        <taxon>Lysobacterales</taxon>
        <taxon>Lysobacteraceae</taxon>
        <taxon>Xanthomonas</taxon>
    </lineage>
</organism>
<evidence type="ECO:0000256" key="6">
    <source>
        <dbReference type="ARBA" id="ARBA00023134"/>
    </source>
</evidence>
<dbReference type="STRING" id="291331.XOO2529"/>
<dbReference type="PRINTS" id="PR00326">
    <property type="entry name" value="GTP1OBG"/>
</dbReference>
<dbReference type="HOGENOM" id="CLU_016077_6_2_6"/>
<keyword evidence="4 10" id="KW-0677">Repeat</keyword>
<accession>Q5GZT8</accession>
<dbReference type="NCBIfam" id="TIGR03594">
    <property type="entry name" value="GTPase_EngA"/>
    <property type="match status" value="1"/>
</dbReference>
<evidence type="ECO:0000256" key="2">
    <source>
        <dbReference type="ARBA" id="ARBA00020953"/>
    </source>
</evidence>
<feature type="binding site" evidence="8">
    <location>
        <begin position="210"/>
        <end position="217"/>
    </location>
    <ligand>
        <name>GTP</name>
        <dbReference type="ChEBI" id="CHEBI:37565"/>
        <label>2</label>
    </ligand>
</feature>
<dbReference type="FunFam" id="3.40.50.300:FF:000057">
    <property type="entry name" value="GTPase Der"/>
    <property type="match status" value="1"/>
</dbReference>
<dbReference type="InterPro" id="IPR016484">
    <property type="entry name" value="GTPase_Der"/>
</dbReference>
<feature type="binding site" evidence="8">
    <location>
        <begin position="144"/>
        <end position="147"/>
    </location>
    <ligand>
        <name>GTP</name>
        <dbReference type="ChEBI" id="CHEBI:37565"/>
        <label>1</label>
    </ligand>
</feature>
<dbReference type="InterPro" id="IPR015946">
    <property type="entry name" value="KH_dom-like_a/b"/>
</dbReference>
<evidence type="ECO:0000256" key="3">
    <source>
        <dbReference type="ARBA" id="ARBA00022517"/>
    </source>
</evidence>
<evidence type="ECO:0000259" key="11">
    <source>
        <dbReference type="PROSITE" id="PS51712"/>
    </source>
</evidence>
<dbReference type="EMBL" id="AE013598">
    <property type="protein sequence ID" value="AAW75783.1"/>
    <property type="molecule type" value="Genomic_DNA"/>
</dbReference>
<dbReference type="GO" id="GO:0043022">
    <property type="term" value="F:ribosome binding"/>
    <property type="evidence" value="ECO:0007669"/>
    <property type="project" value="TreeGrafter"/>
</dbReference>
<comment type="similarity">
    <text evidence="1 8 9 10">Belongs to the TRAFAC class TrmE-Era-EngA-EngB-Septin-like GTPase superfamily. EngA (Der) GTPase family.</text>
</comment>
<dbReference type="Gene3D" id="3.30.300.20">
    <property type="match status" value="1"/>
</dbReference>
<feature type="binding site" evidence="8">
    <location>
        <begin position="257"/>
        <end position="261"/>
    </location>
    <ligand>
        <name>GTP</name>
        <dbReference type="ChEBI" id="CHEBI:37565"/>
        <label>2</label>
    </ligand>
</feature>
<proteinExistence type="inferred from homology"/>
<reference evidence="12 13" key="1">
    <citation type="journal article" date="2005" name="Nucleic Acids Res.">
        <title>The genome sequence of Xanthomonas oryzae pathovar oryzae KACC10331, the bacterial blight pathogen of rice.</title>
        <authorList>
            <person name="Lee B.M."/>
            <person name="Park Y.J."/>
            <person name="Park D.S."/>
            <person name="Kang H.W."/>
            <person name="Kim J.G."/>
            <person name="Song E.S."/>
            <person name="Park I.C."/>
            <person name="Yoon U.H."/>
            <person name="Hahn J.H."/>
            <person name="Koo B.S."/>
            <person name="Lee G.B."/>
            <person name="Kim H."/>
            <person name="Park H.S."/>
            <person name="Yoon K.O."/>
            <person name="Kim J.H."/>
            <person name="Jung C.H."/>
            <person name="Koh N.H."/>
            <person name="Seo J.S."/>
            <person name="Go S.J."/>
        </authorList>
    </citation>
    <scope>NUCLEOTIDE SEQUENCE [LARGE SCALE GENOMIC DNA]</scope>
    <source>
        <strain evidence="13">KACC10331 / KXO85</strain>
    </source>
</reference>
<dbReference type="GO" id="GO:0005525">
    <property type="term" value="F:GTP binding"/>
    <property type="evidence" value="ECO:0007669"/>
    <property type="project" value="UniProtKB-UniRule"/>
</dbReference>
<dbReference type="Pfam" id="PF01926">
    <property type="entry name" value="MMR_HSR1"/>
    <property type="match status" value="2"/>
</dbReference>
<dbReference type="Gene3D" id="3.40.50.300">
    <property type="entry name" value="P-loop containing nucleotide triphosphate hydrolases"/>
    <property type="match status" value="2"/>
</dbReference>
<dbReference type="PANTHER" id="PTHR43834">
    <property type="entry name" value="GTPASE DER"/>
    <property type="match status" value="1"/>
</dbReference>
<feature type="binding site" evidence="8">
    <location>
        <begin position="34"/>
        <end position="41"/>
    </location>
    <ligand>
        <name>GTP</name>
        <dbReference type="ChEBI" id="CHEBI:37565"/>
        <label>1</label>
    </ligand>
</feature>
<evidence type="ECO:0000256" key="8">
    <source>
        <dbReference type="HAMAP-Rule" id="MF_00195"/>
    </source>
</evidence>
<comment type="function">
    <text evidence="8 10">GTPase that plays an essential role in the late steps of ribosome biogenesis.</text>
</comment>
<keyword evidence="3 8" id="KW-0690">Ribosome biogenesis</keyword>
<dbReference type="NCBIfam" id="TIGR00231">
    <property type="entry name" value="small_GTP"/>
    <property type="match status" value="2"/>
</dbReference>
<evidence type="ECO:0000256" key="9">
    <source>
        <dbReference type="PROSITE-ProRule" id="PRU01049"/>
    </source>
</evidence>
<dbReference type="PANTHER" id="PTHR43834:SF6">
    <property type="entry name" value="GTPASE DER"/>
    <property type="match status" value="1"/>
</dbReference>
<evidence type="ECO:0000313" key="12">
    <source>
        <dbReference type="EMBL" id="AAW75783.1"/>
    </source>
</evidence>
<dbReference type="HAMAP" id="MF_00195">
    <property type="entry name" value="GTPase_Der"/>
    <property type="match status" value="1"/>
</dbReference>
<dbReference type="InterPro" id="IPR031166">
    <property type="entry name" value="G_ENGA"/>
</dbReference>
<evidence type="ECO:0000256" key="5">
    <source>
        <dbReference type="ARBA" id="ARBA00022741"/>
    </source>
</evidence>
<dbReference type="CDD" id="cd01894">
    <property type="entry name" value="EngA1"/>
    <property type="match status" value="1"/>
</dbReference>
<dbReference type="Pfam" id="PF14714">
    <property type="entry name" value="KH_dom-like"/>
    <property type="match status" value="1"/>
</dbReference>
<keyword evidence="5 8" id="KW-0547">Nucleotide-binding</keyword>
<dbReference type="SUPFAM" id="SSF52540">
    <property type="entry name" value="P-loop containing nucleoside triphosphate hydrolases"/>
    <property type="match status" value="2"/>
</dbReference>
<dbReference type="GO" id="GO:0042254">
    <property type="term" value="P:ribosome biogenesis"/>
    <property type="evidence" value="ECO:0007669"/>
    <property type="project" value="UniProtKB-KW"/>
</dbReference>
<dbReference type="InterPro" id="IPR005225">
    <property type="entry name" value="Small_GTP-bd"/>
</dbReference>
<dbReference type="SMART" id="SM00382">
    <property type="entry name" value="AAA"/>
    <property type="match status" value="2"/>
</dbReference>
<feature type="binding site" evidence="8">
    <location>
        <begin position="82"/>
        <end position="86"/>
    </location>
    <ligand>
        <name>GTP</name>
        <dbReference type="ChEBI" id="CHEBI:37565"/>
        <label>1</label>
    </ligand>
</feature>
<keyword evidence="13" id="KW-1185">Reference proteome</keyword>
<dbReference type="FunFam" id="3.40.50.300:FF:000040">
    <property type="entry name" value="GTPase Der"/>
    <property type="match status" value="1"/>
</dbReference>
<dbReference type="InterPro" id="IPR032859">
    <property type="entry name" value="KH_dom-like"/>
</dbReference>
<evidence type="ECO:0000256" key="4">
    <source>
        <dbReference type="ARBA" id="ARBA00022737"/>
    </source>
</evidence>